<dbReference type="InterPro" id="IPR011659">
    <property type="entry name" value="WD40"/>
</dbReference>
<dbReference type="Proteomes" id="UP000297280">
    <property type="component" value="Unassembled WGS sequence"/>
</dbReference>
<keyword evidence="2" id="KW-1185">Reference proteome</keyword>
<dbReference type="Pfam" id="PF07676">
    <property type="entry name" value="PD40"/>
    <property type="match status" value="2"/>
</dbReference>
<dbReference type="SUPFAM" id="SSF69304">
    <property type="entry name" value="Tricorn protease N-terminal domain"/>
    <property type="match status" value="1"/>
</dbReference>
<comment type="caution">
    <text evidence="1">The sequence shown here is derived from an EMBL/GenBank/DDBJ whole genome shotgun (WGS) entry which is preliminary data.</text>
</comment>
<evidence type="ECO:0000313" key="2">
    <source>
        <dbReference type="Proteomes" id="UP000297280"/>
    </source>
</evidence>
<dbReference type="PANTHER" id="PTHR32161">
    <property type="entry name" value="DPP6 N-TERMINAL DOMAIN-LIKE PROTEIN"/>
    <property type="match status" value="1"/>
</dbReference>
<proteinExistence type="predicted"/>
<evidence type="ECO:0000313" key="1">
    <source>
        <dbReference type="EMBL" id="TGO88362.1"/>
    </source>
</evidence>
<evidence type="ECO:0008006" key="3">
    <source>
        <dbReference type="Google" id="ProtNLM"/>
    </source>
</evidence>
<reference evidence="1 2" key="1">
    <citation type="submission" date="2017-12" db="EMBL/GenBank/DDBJ databases">
        <title>Comparative genomics of Botrytis spp.</title>
        <authorList>
            <person name="Valero-Jimenez C.A."/>
            <person name="Tapia P."/>
            <person name="Veloso J."/>
            <person name="Silva-Moreno E."/>
            <person name="Staats M."/>
            <person name="Valdes J.H."/>
            <person name="Van Kan J.A.L."/>
        </authorList>
    </citation>
    <scope>NUCLEOTIDE SEQUENCE [LARGE SCALE GENOMIC DNA]</scope>
    <source>
        <strain evidence="1 2">MUCL3349</strain>
    </source>
</reference>
<accession>A0A4Z1KV01</accession>
<organism evidence="1 2">
    <name type="scientific">Botrytis porri</name>
    <dbReference type="NCBI Taxonomy" id="87229"/>
    <lineage>
        <taxon>Eukaryota</taxon>
        <taxon>Fungi</taxon>
        <taxon>Dikarya</taxon>
        <taxon>Ascomycota</taxon>
        <taxon>Pezizomycotina</taxon>
        <taxon>Leotiomycetes</taxon>
        <taxon>Helotiales</taxon>
        <taxon>Sclerotiniaceae</taxon>
        <taxon>Botrytis</taxon>
    </lineage>
</organism>
<dbReference type="Gene3D" id="2.120.10.30">
    <property type="entry name" value="TolB, C-terminal domain"/>
    <property type="match status" value="2"/>
</dbReference>
<protein>
    <recommendedName>
        <fullName evidence="3">Dipeptidylpeptidase IV N-terminal domain-containing protein</fullName>
    </recommendedName>
</protein>
<sequence>MLSKQNKLVITQKQLGNSSIVTMNPDGTDLDLVFDVFSINSTSASGTASGLAGAFQPSWTSDGEWITFGLGGWFFERSSQPGWIYRVTANGSYYEQLTFGEAGVSNAGFPSYSPDGTKIVYRECGPAPMYCIGLRILDLADGTVTNLTDTWDNTPGWSPYGERIVFTRRNHINWDDLTATDSFDVYTIFPNGTSLTQLTTGGANDAHAVWSADGRILYSSGMYGFREESPLYDNAFQPRGQIISMNFDGSNKTLLTDSMWENIMPLYVLNDEF</sequence>
<gene>
    <name evidence="1" type="ORF">BPOR_0167g00140</name>
</gene>
<name>A0A4Z1KV01_9HELO</name>
<dbReference type="PANTHER" id="PTHR32161:SF8">
    <property type="entry name" value="DPP6 N-TERMINAL DOMAIN-LIKE PROTEIN"/>
    <property type="match status" value="1"/>
</dbReference>
<dbReference type="STRING" id="87229.A0A4Z1KV01"/>
<dbReference type="InterPro" id="IPR011042">
    <property type="entry name" value="6-blade_b-propeller_TolB-like"/>
</dbReference>
<dbReference type="EMBL" id="PQXO01000167">
    <property type="protein sequence ID" value="TGO88362.1"/>
    <property type="molecule type" value="Genomic_DNA"/>
</dbReference>
<dbReference type="AlphaFoldDB" id="A0A4Z1KV01"/>